<name>A0A401GPN4_9APHY</name>
<proteinExistence type="predicted"/>
<feature type="compositionally biased region" description="Polar residues" evidence="1">
    <location>
        <begin position="1"/>
        <end position="14"/>
    </location>
</feature>
<dbReference type="EMBL" id="BFAD01000006">
    <property type="protein sequence ID" value="GBE84176.1"/>
    <property type="molecule type" value="Genomic_DNA"/>
</dbReference>
<evidence type="ECO:0000256" key="1">
    <source>
        <dbReference type="SAM" id="MobiDB-lite"/>
    </source>
</evidence>
<evidence type="ECO:0000313" key="3">
    <source>
        <dbReference type="Proteomes" id="UP000287166"/>
    </source>
</evidence>
<comment type="caution">
    <text evidence="2">The sequence shown here is derived from an EMBL/GenBank/DDBJ whole genome shotgun (WGS) entry which is preliminary data.</text>
</comment>
<gene>
    <name evidence="2" type="ORF">SCP_0601540</name>
</gene>
<accession>A0A401GPN4</accession>
<dbReference type="InParanoid" id="A0A401GPN4"/>
<protein>
    <submittedName>
        <fullName evidence="2">Uncharacterized protein</fullName>
    </submittedName>
</protein>
<evidence type="ECO:0000313" key="2">
    <source>
        <dbReference type="EMBL" id="GBE84176.1"/>
    </source>
</evidence>
<dbReference type="RefSeq" id="XP_027615089.1">
    <property type="nucleotide sequence ID" value="XM_027759288.1"/>
</dbReference>
<keyword evidence="3" id="KW-1185">Reference proteome</keyword>
<organism evidence="2 3">
    <name type="scientific">Sparassis crispa</name>
    <dbReference type="NCBI Taxonomy" id="139825"/>
    <lineage>
        <taxon>Eukaryota</taxon>
        <taxon>Fungi</taxon>
        <taxon>Dikarya</taxon>
        <taxon>Basidiomycota</taxon>
        <taxon>Agaricomycotina</taxon>
        <taxon>Agaricomycetes</taxon>
        <taxon>Polyporales</taxon>
        <taxon>Sparassidaceae</taxon>
        <taxon>Sparassis</taxon>
    </lineage>
</organism>
<sequence>MISPGSSRGGSSEKQVLASRYSEGPRSRALIPHRHRRYSGGFEATLGPRADPPRRSRRRQSAAAQVYDAHPKLQ</sequence>
<feature type="region of interest" description="Disordered" evidence="1">
    <location>
        <begin position="1"/>
        <end position="74"/>
    </location>
</feature>
<dbReference type="Proteomes" id="UP000287166">
    <property type="component" value="Unassembled WGS sequence"/>
</dbReference>
<dbReference type="AlphaFoldDB" id="A0A401GPN4"/>
<dbReference type="GeneID" id="38781093"/>
<reference evidence="2 3" key="1">
    <citation type="journal article" date="2018" name="Sci. Rep.">
        <title>Genome sequence of the cauliflower mushroom Sparassis crispa (Hanabiratake) and its association with beneficial usage.</title>
        <authorList>
            <person name="Kiyama R."/>
            <person name="Furutani Y."/>
            <person name="Kawaguchi K."/>
            <person name="Nakanishi T."/>
        </authorList>
    </citation>
    <scope>NUCLEOTIDE SEQUENCE [LARGE SCALE GENOMIC DNA]</scope>
</reference>